<dbReference type="GeneID" id="92048307"/>
<organism evidence="2 3">
    <name type="scientific">Apiospora hydei</name>
    <dbReference type="NCBI Taxonomy" id="1337664"/>
    <lineage>
        <taxon>Eukaryota</taxon>
        <taxon>Fungi</taxon>
        <taxon>Dikarya</taxon>
        <taxon>Ascomycota</taxon>
        <taxon>Pezizomycotina</taxon>
        <taxon>Sordariomycetes</taxon>
        <taxon>Xylariomycetidae</taxon>
        <taxon>Amphisphaeriales</taxon>
        <taxon>Apiosporaceae</taxon>
        <taxon>Apiospora</taxon>
    </lineage>
</organism>
<evidence type="ECO:0000313" key="2">
    <source>
        <dbReference type="EMBL" id="KAK8070729.1"/>
    </source>
</evidence>
<gene>
    <name evidence="2" type="ORF">PG997_010932</name>
</gene>
<reference evidence="2 3" key="1">
    <citation type="submission" date="2023-01" db="EMBL/GenBank/DDBJ databases">
        <title>Analysis of 21 Apiospora genomes using comparative genomics revels a genus with tremendous synthesis potential of carbohydrate active enzymes and secondary metabolites.</title>
        <authorList>
            <person name="Sorensen T."/>
        </authorList>
    </citation>
    <scope>NUCLEOTIDE SEQUENCE [LARGE SCALE GENOMIC DNA]</scope>
    <source>
        <strain evidence="2 3">CBS 114990</strain>
    </source>
</reference>
<dbReference type="Proteomes" id="UP001433268">
    <property type="component" value="Unassembled WGS sequence"/>
</dbReference>
<accession>A0ABR1VLC3</accession>
<keyword evidence="3" id="KW-1185">Reference proteome</keyword>
<name>A0ABR1VLC3_9PEZI</name>
<proteinExistence type="predicted"/>
<dbReference type="EMBL" id="JAQQWN010000008">
    <property type="protein sequence ID" value="KAK8070729.1"/>
    <property type="molecule type" value="Genomic_DNA"/>
</dbReference>
<evidence type="ECO:0000313" key="3">
    <source>
        <dbReference type="Proteomes" id="UP001433268"/>
    </source>
</evidence>
<feature type="region of interest" description="Disordered" evidence="1">
    <location>
        <begin position="54"/>
        <end position="74"/>
    </location>
</feature>
<protein>
    <submittedName>
        <fullName evidence="2">Uncharacterized protein</fullName>
    </submittedName>
</protein>
<sequence length="248" mass="27838">MSYNLQSTSSLFLVPIEIRRAIYADLIDTAGIHITLSPQGRIRLTRCLDPELSAGHLGGERRPPPSADGSGMQKYRRRLASTWGPHWECEEVALADGEEGTDGSHAGSRNSFLATCKRLLPLQFFEALAIPDAAPLDENVRVWLALPRNLEAHLPSLQLLRVWLDHTDKVYWSAVDERAVLRPFEPLVTNNPHLTLSLELPKLHHLDEDPLCHFLEDKEGAGRGCKLGSSPRPIQVRRRLRQRYLAGP</sequence>
<comment type="caution">
    <text evidence="2">The sequence shown here is derived from an EMBL/GenBank/DDBJ whole genome shotgun (WGS) entry which is preliminary data.</text>
</comment>
<dbReference type="RefSeq" id="XP_066664537.1">
    <property type="nucleotide sequence ID" value="XM_066815247.1"/>
</dbReference>
<evidence type="ECO:0000256" key="1">
    <source>
        <dbReference type="SAM" id="MobiDB-lite"/>
    </source>
</evidence>